<dbReference type="SUPFAM" id="SSF88645">
    <property type="entry name" value="ssDNA viruses"/>
    <property type="match status" value="1"/>
</dbReference>
<evidence type="ECO:0000259" key="8">
    <source>
        <dbReference type="Pfam" id="PF08398"/>
    </source>
</evidence>
<feature type="region of interest" description="Disordered" evidence="6">
    <location>
        <begin position="1"/>
        <end position="110"/>
    </location>
</feature>
<accession>A0A0A7KU74</accession>
<dbReference type="RefSeq" id="YP_009111340.1">
    <property type="nucleotide sequence ID" value="NC_025891.1"/>
</dbReference>
<comment type="subcellular location">
    <subcellularLocation>
        <location evidence="1">Virion</location>
    </subcellularLocation>
</comment>
<evidence type="ECO:0000313" key="10">
    <source>
        <dbReference type="Proteomes" id="UP000097907"/>
    </source>
</evidence>
<reference evidence="9 10" key="1">
    <citation type="journal article" date="2014" name="Front. Microbiol.">
        <title>Persistent viremia by a novel parvovirus in a slow loris (Nycticebus coucang) with diffuse histiocytic sarcoma.</title>
        <authorList>
            <person name="Canuti M."/>
            <person name="Williams C.V."/>
            <person name="Gadi S.R."/>
            <person name="Jebbink M.F."/>
            <person name="Oude Munnink B.B."/>
            <person name="Jazaeri Farsani S.M."/>
            <person name="Cullen J."/>
            <person name="van der Hoek L."/>
        </authorList>
    </citation>
    <scope>NUCLEOTIDE SEQUENCE [LARGE SCALE GENOMIC DNA]</scope>
    <source>
        <strain evidence="9">Buddha_08</strain>
    </source>
</reference>
<organism evidence="9 10">
    <name type="scientific">Slow loris parvovirus 1</name>
    <dbReference type="NCBI Taxonomy" id="1581151"/>
    <lineage>
        <taxon>Viruses</taxon>
        <taxon>Monodnaviria</taxon>
        <taxon>Shotokuvirae</taxon>
        <taxon>Cossaviricota</taxon>
        <taxon>Quintoviricetes</taxon>
        <taxon>Piccovirales</taxon>
        <taxon>Parvoviridae</taxon>
        <taxon>Parvovirinae</taxon>
        <taxon>Loriparvovirus</taxon>
        <taxon>Loriparvovirus primate1</taxon>
    </lineage>
</organism>
<feature type="compositionally biased region" description="Pro residues" evidence="6">
    <location>
        <begin position="219"/>
        <end position="232"/>
    </location>
</feature>
<dbReference type="OrthoDB" id="1726at10239"/>
<feature type="compositionally biased region" description="Low complexity" evidence="6">
    <location>
        <begin position="57"/>
        <end position="72"/>
    </location>
</feature>
<dbReference type="GO" id="GO:0005198">
    <property type="term" value="F:structural molecule activity"/>
    <property type="evidence" value="ECO:0007669"/>
    <property type="project" value="InterPro"/>
</dbReference>
<evidence type="ECO:0000256" key="6">
    <source>
        <dbReference type="SAM" id="MobiDB-lite"/>
    </source>
</evidence>
<dbReference type="GO" id="GO:0039615">
    <property type="term" value="C:T=1 icosahedral viral capsid"/>
    <property type="evidence" value="ECO:0007669"/>
    <property type="project" value="UniProtKB-KW"/>
</dbReference>
<feature type="compositionally biased region" description="Basic and acidic residues" evidence="6">
    <location>
        <begin position="86"/>
        <end position="95"/>
    </location>
</feature>
<evidence type="ECO:0000256" key="2">
    <source>
        <dbReference type="ARBA" id="ARBA00005398"/>
    </source>
</evidence>
<dbReference type="Gene3D" id="2.170.30.10">
    <property type="entry name" value="Parvovirus coat protein VP1/VP2"/>
    <property type="match status" value="1"/>
</dbReference>
<dbReference type="InterPro" id="IPR036952">
    <property type="entry name" value="VP1/VP2"/>
</dbReference>
<dbReference type="Proteomes" id="UP000097907">
    <property type="component" value="Segment"/>
</dbReference>
<dbReference type="InterPro" id="IPR013607">
    <property type="entry name" value="Phospholipase_A2-like"/>
</dbReference>
<dbReference type="EMBL" id="KP120516">
    <property type="protein sequence ID" value="AIZ50118.1"/>
    <property type="molecule type" value="Genomic_DNA"/>
</dbReference>
<feature type="region of interest" description="Disordered" evidence="6">
    <location>
        <begin position="211"/>
        <end position="285"/>
    </location>
</feature>
<sequence>MSLSDAMRITHYLQSDDFGKDEWDVTGPNSYYSRLNSRRKQVSDRLSERDGERADTDSTTTGPSTGGVVSEVRVPESDTSSGRKLQSIEEEHGSETEEAPQAGDSKRSGFVVPGYKYMGPGNDPDVGPPVNAADTAARDHDLRYAQMQNAGINPYVKYNKADEKMIEELKSNPEADSDLAGNAARAIWKGKERLTDVLDPLLQKVAPDIPAKPLKQSERPPPVQPIPPPPTSPSKRPSSPILDGVPPDKKPKVSIPSSQQEQPSSIVSGVGGSGMTEFASLPGSGGTTHAVDNWNAGCHFGDDFVITTQSRVCLLECREDKYVSIHPSSTEIKNFFCYGYKTPWSYIDLNRIDIHFTPHDWQTLTENYDSIKPVSLSWHIFHVNVKDVSTHSGDTTLADSAIGTVCSFTDDDYTLPYVLGNCQDTLPSYLPYTIYHLPQYAYCTVGGENPKVRYLGSFHVLEHRNCSLHRAGDRIDYNYEFPSDLPSYRLYAYNQGLFHTDNPLHKQYLWQPKKIEKNTQANASQQGYNVTWEQSEANDYKNKCVNFMPGPSLSSVMQGAKDDLKEIYGDQDYRVTHNTSYLGTGSQNHIQHRVSYGDHEYSIRPGPHGHVTTIHGNRGPVYDVLSAVGYTGSTTSTPRFPDESFDLLVNPFSGHTYSLYSDRNVNANAGMQPTAETMYIMPGMVWDDQQLHYESQIWAKIPQTDGHFHSKPFLGGWGLHNPPPMHFLKLLNVPGPPTSSGSPSILNQYCSFVLTYTIKWSVTKSKGTTQFNFQPKVTPPLIPVKGTGGDSTDPTPVYCPTSSGEVIYPDRVPGSRVKYRHM</sequence>
<protein>
    <submittedName>
        <fullName evidence="9">VP1</fullName>
    </submittedName>
</protein>
<evidence type="ECO:0000259" key="7">
    <source>
        <dbReference type="Pfam" id="PF00740"/>
    </source>
</evidence>
<feature type="compositionally biased region" description="Basic and acidic residues" evidence="6">
    <location>
        <begin position="41"/>
        <end position="56"/>
    </location>
</feature>
<evidence type="ECO:0000256" key="1">
    <source>
        <dbReference type="ARBA" id="ARBA00004328"/>
    </source>
</evidence>
<feature type="domain" description="Phospholipase A2-like" evidence="8">
    <location>
        <begin position="109"/>
        <end position="178"/>
    </location>
</feature>
<dbReference type="Pfam" id="PF08398">
    <property type="entry name" value="Phospholip_A2_4"/>
    <property type="match status" value="1"/>
</dbReference>
<keyword evidence="5" id="KW-0946">Virion</keyword>
<dbReference type="GeneID" id="22520967"/>
<evidence type="ECO:0000256" key="4">
    <source>
        <dbReference type="ARBA" id="ARBA00022561"/>
    </source>
</evidence>
<dbReference type="Pfam" id="PF00740">
    <property type="entry name" value="VP1_2"/>
    <property type="match status" value="1"/>
</dbReference>
<dbReference type="InterPro" id="IPR016184">
    <property type="entry name" value="Capsid/spike_ssDNA_virus"/>
</dbReference>
<keyword evidence="10" id="KW-1185">Reference proteome</keyword>
<evidence type="ECO:0000313" key="9">
    <source>
        <dbReference type="EMBL" id="AIZ50118.1"/>
    </source>
</evidence>
<feature type="compositionally biased region" description="Low complexity" evidence="6">
    <location>
        <begin position="253"/>
        <end position="268"/>
    </location>
</feature>
<dbReference type="InterPro" id="IPR001403">
    <property type="entry name" value="Parvovirus_coat"/>
</dbReference>
<keyword evidence="3" id="KW-1140">T=1 icosahedral capsid protein</keyword>
<comment type="similarity">
    <text evidence="2">Belongs to the parvoviridae capsid protein family.</text>
</comment>
<evidence type="ECO:0000256" key="3">
    <source>
        <dbReference type="ARBA" id="ARBA00022431"/>
    </source>
</evidence>
<keyword evidence="4" id="KW-0167">Capsid protein</keyword>
<name>A0A0A7KU74_9VIRU</name>
<proteinExistence type="inferred from homology"/>
<feature type="domain" description="Coat protein VP1/VP2 Parvovirus" evidence="7">
    <location>
        <begin position="283"/>
        <end position="778"/>
    </location>
</feature>
<dbReference type="KEGG" id="vg:22520967"/>
<evidence type="ECO:0000256" key="5">
    <source>
        <dbReference type="ARBA" id="ARBA00022844"/>
    </source>
</evidence>